<comment type="subcellular location">
    <subcellularLocation>
        <location evidence="1">Membrane</location>
        <topology evidence="1">Single-pass membrane protein</topology>
    </subcellularLocation>
</comment>
<dbReference type="NCBIfam" id="TIGR01352">
    <property type="entry name" value="tonB_Cterm"/>
    <property type="match status" value="1"/>
</dbReference>
<feature type="chain" id="PRO_5015846856" description="TonB C-terminal domain-containing protein" evidence="8">
    <location>
        <begin position="22"/>
        <end position="854"/>
    </location>
</feature>
<dbReference type="OrthoDB" id="190720at2"/>
<dbReference type="Proteomes" id="UP000244896">
    <property type="component" value="Chromosome"/>
</dbReference>
<dbReference type="InterPro" id="IPR036770">
    <property type="entry name" value="Ankyrin_rpt-contain_sf"/>
</dbReference>
<dbReference type="Gene3D" id="3.30.1150.10">
    <property type="match status" value="2"/>
</dbReference>
<dbReference type="InterPro" id="IPR002110">
    <property type="entry name" value="Ankyrin_rpt"/>
</dbReference>
<evidence type="ECO:0000256" key="2">
    <source>
        <dbReference type="ARBA" id="ARBA00022692"/>
    </source>
</evidence>
<evidence type="ECO:0000256" key="3">
    <source>
        <dbReference type="ARBA" id="ARBA00022737"/>
    </source>
</evidence>
<dbReference type="InterPro" id="IPR037682">
    <property type="entry name" value="TonB_C"/>
</dbReference>
<evidence type="ECO:0000256" key="7">
    <source>
        <dbReference type="PROSITE-ProRule" id="PRU00023"/>
    </source>
</evidence>
<keyword evidence="6" id="KW-0472">Membrane</keyword>
<dbReference type="Pfam" id="PF03544">
    <property type="entry name" value="TonB_C"/>
    <property type="match status" value="1"/>
</dbReference>
<keyword evidence="4" id="KW-1133">Transmembrane helix</keyword>
<dbReference type="InterPro" id="IPR006260">
    <property type="entry name" value="TonB/TolA_C"/>
</dbReference>
<name>A0A2U8E145_9BACT</name>
<dbReference type="PROSITE" id="PS50088">
    <property type="entry name" value="ANK_REPEAT"/>
    <property type="match status" value="2"/>
</dbReference>
<feature type="repeat" description="ANK" evidence="7">
    <location>
        <begin position="519"/>
        <end position="551"/>
    </location>
</feature>
<feature type="domain" description="TonB C-terminal" evidence="9">
    <location>
        <begin position="763"/>
        <end position="854"/>
    </location>
</feature>
<dbReference type="PROSITE" id="PS50297">
    <property type="entry name" value="ANK_REP_REGION"/>
    <property type="match status" value="2"/>
</dbReference>
<organism evidence="10 11">
    <name type="scientific">Ereboglobus luteus</name>
    <dbReference type="NCBI Taxonomy" id="1796921"/>
    <lineage>
        <taxon>Bacteria</taxon>
        <taxon>Pseudomonadati</taxon>
        <taxon>Verrucomicrobiota</taxon>
        <taxon>Opitutia</taxon>
        <taxon>Opitutales</taxon>
        <taxon>Opitutaceae</taxon>
        <taxon>Ereboglobus</taxon>
    </lineage>
</organism>
<dbReference type="GO" id="GO:0016020">
    <property type="term" value="C:membrane"/>
    <property type="evidence" value="ECO:0007669"/>
    <property type="project" value="UniProtKB-SubCell"/>
</dbReference>
<dbReference type="Pfam" id="PF12796">
    <property type="entry name" value="Ank_2"/>
    <property type="match status" value="2"/>
</dbReference>
<dbReference type="SUPFAM" id="SSF48403">
    <property type="entry name" value="Ankyrin repeat"/>
    <property type="match status" value="1"/>
</dbReference>
<dbReference type="RefSeq" id="WP_108824097.1">
    <property type="nucleotide sequence ID" value="NZ_CP023004.1"/>
</dbReference>
<dbReference type="GO" id="GO:0055085">
    <property type="term" value="P:transmembrane transport"/>
    <property type="evidence" value="ECO:0007669"/>
    <property type="project" value="InterPro"/>
</dbReference>
<dbReference type="AlphaFoldDB" id="A0A2U8E145"/>
<evidence type="ECO:0000256" key="6">
    <source>
        <dbReference type="ARBA" id="ARBA00023136"/>
    </source>
</evidence>
<keyword evidence="8" id="KW-0732">Signal</keyword>
<keyword evidence="11" id="KW-1185">Reference proteome</keyword>
<evidence type="ECO:0000256" key="8">
    <source>
        <dbReference type="SAM" id="SignalP"/>
    </source>
</evidence>
<reference evidence="10 11" key="1">
    <citation type="journal article" date="2018" name="Syst. Appl. Microbiol.">
        <title>Ereboglobus luteus gen. nov. sp. nov. from cockroach guts, and new insights into the oxygen relationship of the genera Opitutus and Didymococcus (Verrucomicrobia: Opitutaceae).</title>
        <authorList>
            <person name="Tegtmeier D."/>
            <person name="Belitz A."/>
            <person name="Radek R."/>
            <person name="Heimerl T."/>
            <person name="Brune A."/>
        </authorList>
    </citation>
    <scope>NUCLEOTIDE SEQUENCE [LARGE SCALE GENOMIC DNA]</scope>
    <source>
        <strain evidence="10 11">Ho45</strain>
    </source>
</reference>
<dbReference type="SUPFAM" id="SSF74653">
    <property type="entry name" value="TolA/TonB C-terminal domain"/>
    <property type="match status" value="2"/>
</dbReference>
<gene>
    <name evidence="10" type="ORF">CKA38_02590</name>
</gene>
<evidence type="ECO:0000259" key="9">
    <source>
        <dbReference type="PROSITE" id="PS52015"/>
    </source>
</evidence>
<accession>A0A2U8E145</accession>
<dbReference type="KEGG" id="elut:CKA38_02590"/>
<keyword evidence="5 7" id="KW-0040">ANK repeat</keyword>
<evidence type="ECO:0000313" key="10">
    <source>
        <dbReference type="EMBL" id="AWI08292.1"/>
    </source>
</evidence>
<keyword evidence="3" id="KW-0677">Repeat</keyword>
<dbReference type="PANTHER" id="PTHR24198">
    <property type="entry name" value="ANKYRIN REPEAT AND PROTEIN KINASE DOMAIN-CONTAINING PROTEIN"/>
    <property type="match status" value="1"/>
</dbReference>
<evidence type="ECO:0000256" key="4">
    <source>
        <dbReference type="ARBA" id="ARBA00022989"/>
    </source>
</evidence>
<feature type="repeat" description="ANK" evidence="7">
    <location>
        <begin position="552"/>
        <end position="584"/>
    </location>
</feature>
<sequence>MNHPRYLGVFAIMLVVFCAYAHMPAAALRLVCEVDGRVMEPVRIVRGRVMLADGAREVEAPMSACWRVEGDLRTHVSALWLSPSYLIVEAHPSFDQKDWDPSRPFRGSVRIRHELASSQPGKPPSSSFLDAWTRGTTEDALMVSVWMVDGRAVQTQVNVIPSSDAHNFSKTSHFVLTTEEQRGQAVLLLWQKGAFVPPAPRFPNSPDAQAAMVAAIFDDAEALSELMKRGFNPLKTRDKGGYTLAHFAAEADSLRALDVLLRAAPRLANAAGDNMPKETPLWWAVDKGRVGATKRLLAARADPNADTGHPDFFLTAHAVKCGHQEVLSILLAGGARTSARGTPSPMAFDYAIMGGNWKIADALLRGKKSIDSVTLGELYNGEPLRFLLRRGHYDMVAWMLERGFKIMPSVSARALPVSNKQDLYASSVLPYSVSAADTVLRALLAMAPRQDEERLAGLLIRACSELTSAERKQQKAKTSNESVVWRDASPLGEAALAGNLVFMRKLADAGCAIDAPLFGGRRPLHYAAAGNATEAARFLLEKGVAVDVLDNDGLSPLDVALANGCAEMARLLAARGARLDPASVHAESLLTEAIRLDLPEVAVPAVRMGVGANSATYNHWSARRVAELLNASACLAAFSNDIGDKKQNDAGVPVVKSGELDHPLRVIEKTTWRLCANPLETRSSCTVRVKALVDPQGIVRLCMPLDADAPPALQKTAMDSIGRCRMAPVTSDGKPAAVWAVIPVLFDAVEEPFGTSEIPAKMTSNVMPRVVRQYPPRYPKPEERANVQGLAILAFIVAKDGSVERRQIDVIRATTRNFAKESVDGVATWKFNPGMYDGEPVRTSTSIPIAFQLR</sequence>
<dbReference type="PROSITE" id="PS52015">
    <property type="entry name" value="TONB_CTD"/>
    <property type="match status" value="1"/>
</dbReference>
<evidence type="ECO:0000256" key="5">
    <source>
        <dbReference type="ARBA" id="ARBA00023043"/>
    </source>
</evidence>
<proteinExistence type="predicted"/>
<dbReference type="SMART" id="SM00248">
    <property type="entry name" value="ANK"/>
    <property type="match status" value="8"/>
</dbReference>
<feature type="signal peptide" evidence="8">
    <location>
        <begin position="1"/>
        <end position="21"/>
    </location>
</feature>
<evidence type="ECO:0000256" key="1">
    <source>
        <dbReference type="ARBA" id="ARBA00004167"/>
    </source>
</evidence>
<dbReference type="PANTHER" id="PTHR24198:SF165">
    <property type="entry name" value="ANKYRIN REPEAT-CONTAINING PROTEIN-RELATED"/>
    <property type="match status" value="1"/>
</dbReference>
<dbReference type="EMBL" id="CP023004">
    <property type="protein sequence ID" value="AWI08292.1"/>
    <property type="molecule type" value="Genomic_DNA"/>
</dbReference>
<protein>
    <recommendedName>
        <fullName evidence="9">TonB C-terminal domain-containing protein</fullName>
    </recommendedName>
</protein>
<keyword evidence="2" id="KW-0812">Transmembrane</keyword>
<dbReference type="Gene3D" id="1.25.40.20">
    <property type="entry name" value="Ankyrin repeat-containing domain"/>
    <property type="match status" value="2"/>
</dbReference>
<evidence type="ECO:0000313" key="11">
    <source>
        <dbReference type="Proteomes" id="UP000244896"/>
    </source>
</evidence>